<dbReference type="GO" id="GO:0047372">
    <property type="term" value="F:monoacylglycerol lipase activity"/>
    <property type="evidence" value="ECO:0007669"/>
    <property type="project" value="UniProtKB-EC"/>
</dbReference>
<keyword evidence="12" id="KW-1185">Reference proteome</keyword>
<feature type="non-terminal residue" evidence="10">
    <location>
        <position position="1"/>
    </location>
</feature>
<evidence type="ECO:0000256" key="3">
    <source>
        <dbReference type="ARBA" id="ARBA00013254"/>
    </source>
</evidence>
<evidence type="ECO:0000256" key="4">
    <source>
        <dbReference type="ARBA" id="ARBA00037797"/>
    </source>
</evidence>
<dbReference type="InterPro" id="IPR050266">
    <property type="entry name" value="AB_hydrolase_sf"/>
</dbReference>
<comment type="similarity">
    <text evidence="2">Belongs to the AB hydrolase superfamily.</text>
</comment>
<dbReference type="PANTHER" id="PTHR43798">
    <property type="entry name" value="MONOACYLGLYCEROL LIPASE"/>
    <property type="match status" value="1"/>
</dbReference>
<dbReference type="OMA" id="IIRYARH"/>
<dbReference type="AlphaFoldDB" id="Q4RYB0"/>
<comment type="function">
    <text evidence="8">Lipase that preferentially hydrolysis medium-chain saturated monoacylglycerols including 2-arachidonoylglycerol. Through 2-arachidonoylglycerol degradation may regulate endocannabinoid signaling pathways. Also has a lysophosphatidyl lipase activity with a preference for lysophosphatidylglycerol among other lysophospholipids. Also able to degrade bis(monoacylglycero)phosphate (BMP) and constitutes the major enzyme for BMP catabolism. BMP, also known as lysobisphosphatidic acid, is enriched in late endosomes and lysosomes and plays a key role in the formation of intraluminal vesicles and in lipid sorting.</text>
</comment>
<name>Q4RYB0_TETNG</name>
<comment type="subcellular location">
    <subcellularLocation>
        <location evidence="4">Late endosome membrane</location>
        <topology evidence="4">Single-pass type II membrane protein</topology>
    </subcellularLocation>
    <subcellularLocation>
        <location evidence="5">Lysosome membrane</location>
        <topology evidence="5">Single-pass type II membrane protein</topology>
    </subcellularLocation>
    <subcellularLocation>
        <location evidence="6">Mitochondrion membrane</location>
        <topology evidence="6">Single-pass type II membrane protein</topology>
    </subcellularLocation>
</comment>
<dbReference type="InterPro" id="IPR000639">
    <property type="entry name" value="Epox_hydrolase-like"/>
</dbReference>
<feature type="domain" description="AB hydrolase-1" evidence="9">
    <location>
        <begin position="34"/>
        <end position="260"/>
    </location>
</feature>
<dbReference type="PRINTS" id="PR00412">
    <property type="entry name" value="EPOXHYDRLASE"/>
</dbReference>
<dbReference type="Pfam" id="PF00561">
    <property type="entry name" value="Abhydrolase_1"/>
    <property type="match status" value="1"/>
</dbReference>
<dbReference type="Ensembl" id="ENSTNIT00000017720.1">
    <property type="protein sequence ID" value="ENSTNIP00000017500.1"/>
    <property type="gene ID" value="ENSTNIG00000014479.1"/>
</dbReference>
<gene>
    <name evidence="10" type="ORF">GSTENG00027062001</name>
</gene>
<dbReference type="GeneTree" id="ENSGT00390000007336"/>
<comment type="catalytic activity">
    <reaction evidence="1">
        <text>Hydrolyzes glycerol monoesters of long-chain fatty acids.</text>
        <dbReference type="EC" id="3.1.1.23"/>
    </reaction>
</comment>
<dbReference type="InterPro" id="IPR029058">
    <property type="entry name" value="AB_hydrolase_fold"/>
</dbReference>
<evidence type="ECO:0000256" key="7">
    <source>
        <dbReference type="ARBA" id="ARBA00047662"/>
    </source>
</evidence>
<evidence type="ECO:0000313" key="11">
    <source>
        <dbReference type="Ensembl" id="ENSTNIP00000017500.1"/>
    </source>
</evidence>
<dbReference type="KEGG" id="tng:GSTEN00027062G001"/>
<evidence type="ECO:0000256" key="6">
    <source>
        <dbReference type="ARBA" id="ARBA00046308"/>
    </source>
</evidence>
<dbReference type="OrthoDB" id="428974at2759"/>
<accession>Q4RYB0</accession>
<evidence type="ECO:0000313" key="12">
    <source>
        <dbReference type="Proteomes" id="UP000007303"/>
    </source>
</evidence>
<dbReference type="EMBL" id="CAAE01014978">
    <property type="protein sequence ID" value="CAG06622.1"/>
    <property type="molecule type" value="Genomic_DNA"/>
</dbReference>
<evidence type="ECO:0000256" key="1">
    <source>
        <dbReference type="ARBA" id="ARBA00001613"/>
    </source>
</evidence>
<dbReference type="Gene3D" id="3.40.50.1820">
    <property type="entry name" value="alpha/beta hydrolase"/>
    <property type="match status" value="1"/>
</dbReference>
<dbReference type="PRINTS" id="PR00111">
    <property type="entry name" value="ABHYDROLASE"/>
</dbReference>
<evidence type="ECO:0000313" key="10">
    <source>
        <dbReference type="EMBL" id="CAG06622.1"/>
    </source>
</evidence>
<dbReference type="GO" id="GO:0005765">
    <property type="term" value="C:lysosomal membrane"/>
    <property type="evidence" value="ECO:0007669"/>
    <property type="project" value="UniProtKB-SubCell"/>
</dbReference>
<organism evidence="10">
    <name type="scientific">Tetraodon nigroviridis</name>
    <name type="common">Spotted green pufferfish</name>
    <name type="synonym">Chelonodon nigroviridis</name>
    <dbReference type="NCBI Taxonomy" id="99883"/>
    <lineage>
        <taxon>Eukaryota</taxon>
        <taxon>Metazoa</taxon>
        <taxon>Chordata</taxon>
        <taxon>Craniata</taxon>
        <taxon>Vertebrata</taxon>
        <taxon>Euteleostomi</taxon>
        <taxon>Actinopterygii</taxon>
        <taxon>Neopterygii</taxon>
        <taxon>Teleostei</taxon>
        <taxon>Neoteleostei</taxon>
        <taxon>Acanthomorphata</taxon>
        <taxon>Eupercaria</taxon>
        <taxon>Tetraodontiformes</taxon>
        <taxon>Tetradontoidea</taxon>
        <taxon>Tetraodontidae</taxon>
        <taxon>Tetraodon</taxon>
    </lineage>
</organism>
<dbReference type="Proteomes" id="UP000007303">
    <property type="component" value="Unassembled WGS sequence"/>
</dbReference>
<feature type="non-terminal residue" evidence="10">
    <location>
        <position position="278"/>
    </location>
</feature>
<dbReference type="SUPFAM" id="SSF53474">
    <property type="entry name" value="alpha/beta-Hydrolases"/>
    <property type="match status" value="1"/>
</dbReference>
<dbReference type="EC" id="3.1.1.23" evidence="3"/>
<dbReference type="GO" id="GO:0031966">
    <property type="term" value="C:mitochondrial membrane"/>
    <property type="evidence" value="ECO:0007669"/>
    <property type="project" value="UniProtKB-SubCell"/>
</dbReference>
<dbReference type="HOGENOM" id="CLU_020336_24_0_1"/>
<dbReference type="GO" id="GO:0046464">
    <property type="term" value="P:acylglycerol catabolic process"/>
    <property type="evidence" value="ECO:0007669"/>
    <property type="project" value="TreeGrafter"/>
</dbReference>
<reference evidence="11" key="3">
    <citation type="submission" date="2025-05" db="UniProtKB">
        <authorList>
            <consortium name="Ensembl"/>
        </authorList>
    </citation>
    <scope>IDENTIFICATION</scope>
</reference>
<proteinExistence type="inferred from homology"/>
<evidence type="ECO:0000259" key="9">
    <source>
        <dbReference type="Pfam" id="PF00561"/>
    </source>
</evidence>
<protein>
    <recommendedName>
        <fullName evidence="3">acylglycerol lipase</fullName>
        <ecNumber evidence="3">3.1.1.23</ecNumber>
    </recommendedName>
</protein>
<dbReference type="GO" id="GO:0031902">
    <property type="term" value="C:late endosome membrane"/>
    <property type="evidence" value="ECO:0007669"/>
    <property type="project" value="UniProtKB-SubCell"/>
</dbReference>
<sequence>TGSSQRSSSEPKGTAMVDYERTKWVPGGTDPEVVLFFIHGVGGSLDVWRSQLEFFSQQGYETIAVDLLGHGDSSAPKVAAAYTFYALSKEVTYIFMKYAGRTNVLIGHSYGTSFCIYLAHNYPERVHKMVLLSGGPPRPLWPCYRLLSSLSSCVLSCLFPLLRWYFLKAGFAHRGSREVRLLNDHKAFSVSPFVLRSVMQGQYWPEADRRYHAQVAAPTLLIYGVHDEFVTIDDGIEMATTLPNASLKIVEEGGHMLMIECPDLVNSIMNEFFLMDHE</sequence>
<dbReference type="InterPro" id="IPR000073">
    <property type="entry name" value="AB_hydrolase_1"/>
</dbReference>
<reference evidence="10 12" key="1">
    <citation type="journal article" date="2004" name="Nature">
        <title>Genome duplication in the teleost fish Tetraodon nigroviridis reveals the early vertebrate proto-karyotype.</title>
        <authorList>
            <person name="Jaillon O."/>
            <person name="Aury J.-M."/>
            <person name="Brunet F."/>
            <person name="Petit J.-L."/>
            <person name="Stange-Thomann N."/>
            <person name="Mauceli E."/>
            <person name="Bouneau L."/>
            <person name="Fischer C."/>
            <person name="Ozouf-Costaz C."/>
            <person name="Bernot A."/>
            <person name="Nicaud S."/>
            <person name="Jaffe D."/>
            <person name="Fisher S."/>
            <person name="Lutfalla G."/>
            <person name="Dossat C."/>
            <person name="Segurens B."/>
            <person name="Dasilva C."/>
            <person name="Salanoubat M."/>
            <person name="Levy M."/>
            <person name="Boudet N."/>
            <person name="Castellano S."/>
            <person name="Anthouard V."/>
            <person name="Jubin C."/>
            <person name="Castelli V."/>
            <person name="Katinka M."/>
            <person name="Vacherie B."/>
            <person name="Biemont C."/>
            <person name="Skalli Z."/>
            <person name="Cattolico L."/>
            <person name="Poulain J."/>
            <person name="De Berardinis V."/>
            <person name="Cruaud C."/>
            <person name="Duprat S."/>
            <person name="Brottier P."/>
            <person name="Coutanceau J.-P."/>
            <person name="Gouzy J."/>
            <person name="Parra G."/>
            <person name="Lardier G."/>
            <person name="Chapple C."/>
            <person name="McKernan K.J."/>
            <person name="McEwan P."/>
            <person name="Bosak S."/>
            <person name="Kellis M."/>
            <person name="Volff J.-N."/>
            <person name="Guigo R."/>
            <person name="Zody M.C."/>
            <person name="Mesirov J."/>
            <person name="Lindblad-Toh K."/>
            <person name="Birren B."/>
            <person name="Nusbaum C."/>
            <person name="Kahn D."/>
            <person name="Robinson-Rechavi M."/>
            <person name="Laudet V."/>
            <person name="Schachter V."/>
            <person name="Quetier F."/>
            <person name="Saurin W."/>
            <person name="Scarpelli C."/>
            <person name="Wincker P."/>
            <person name="Lander E.S."/>
            <person name="Weissenbach J."/>
            <person name="Roest Crollius H."/>
        </authorList>
    </citation>
    <scope>NUCLEOTIDE SEQUENCE [LARGE SCALE GENOMIC DNA]</scope>
</reference>
<evidence type="ECO:0000256" key="8">
    <source>
        <dbReference type="ARBA" id="ARBA00049568"/>
    </source>
</evidence>
<evidence type="ECO:0000256" key="5">
    <source>
        <dbReference type="ARBA" id="ARBA00037874"/>
    </source>
</evidence>
<reference evidence="10" key="2">
    <citation type="submission" date="2004-02" db="EMBL/GenBank/DDBJ databases">
        <authorList>
            <consortium name="Genoscope"/>
            <consortium name="Whitehead Institute Centre for Genome Research"/>
        </authorList>
    </citation>
    <scope>NUCLEOTIDE SEQUENCE</scope>
</reference>
<dbReference type="PANTHER" id="PTHR43798:SF5">
    <property type="entry name" value="MONOACYLGLYCEROL LIPASE ABHD6"/>
    <property type="match status" value="1"/>
</dbReference>
<dbReference type="STRING" id="99883.ENSTNIP00000017500"/>
<comment type="catalytic activity">
    <reaction evidence="7">
        <text>1-dodecanoylglycerol + H2O = dodecanoate + glycerol + H(+)</text>
        <dbReference type="Rhea" id="RHEA:44316"/>
        <dbReference type="ChEBI" id="CHEBI:15377"/>
        <dbReference type="ChEBI" id="CHEBI:15378"/>
        <dbReference type="ChEBI" id="CHEBI:17754"/>
        <dbReference type="ChEBI" id="CHEBI:18262"/>
        <dbReference type="ChEBI" id="CHEBI:75539"/>
    </reaction>
</comment>
<evidence type="ECO:0000256" key="2">
    <source>
        <dbReference type="ARBA" id="ARBA00008645"/>
    </source>
</evidence>